<dbReference type="AlphaFoldDB" id="A0A9J7E513"/>
<dbReference type="KEGG" id="sliu:111355097"/>
<feature type="compositionally biased region" description="Basic and acidic residues" evidence="7">
    <location>
        <begin position="259"/>
        <end position="274"/>
    </location>
</feature>
<dbReference type="GO" id="GO:0006260">
    <property type="term" value="P:DNA replication"/>
    <property type="evidence" value="ECO:0007669"/>
    <property type="project" value="UniProtKB-KW"/>
</dbReference>
<evidence type="ECO:0000256" key="4">
    <source>
        <dbReference type="ARBA" id="ARBA00023186"/>
    </source>
</evidence>
<keyword evidence="5" id="KW-0234">DNA repair</keyword>
<accession>A0A9J7E513</accession>
<keyword evidence="6" id="KW-0539">Nucleus</keyword>
<dbReference type="Proteomes" id="UP000301870">
    <property type="component" value="Chromosome 20"/>
</dbReference>
<dbReference type="OrthoDB" id="79480at2759"/>
<feature type="domain" description="Chromatin assembly factor 1 p150 subunit acidic region" evidence="8">
    <location>
        <begin position="436"/>
        <end position="567"/>
    </location>
</feature>
<feature type="compositionally biased region" description="Acidic residues" evidence="7">
    <location>
        <begin position="143"/>
        <end position="163"/>
    </location>
</feature>
<dbReference type="RefSeq" id="XP_022824590.1">
    <property type="nucleotide sequence ID" value="XM_022968822.1"/>
</dbReference>
<organism evidence="10 11">
    <name type="scientific">Spodoptera litura</name>
    <name type="common">Asian cotton leafworm</name>
    <dbReference type="NCBI Taxonomy" id="69820"/>
    <lineage>
        <taxon>Eukaryota</taxon>
        <taxon>Metazoa</taxon>
        <taxon>Ecdysozoa</taxon>
        <taxon>Arthropoda</taxon>
        <taxon>Hexapoda</taxon>
        <taxon>Insecta</taxon>
        <taxon>Pterygota</taxon>
        <taxon>Neoptera</taxon>
        <taxon>Endopterygota</taxon>
        <taxon>Lepidoptera</taxon>
        <taxon>Glossata</taxon>
        <taxon>Ditrysia</taxon>
        <taxon>Noctuoidea</taxon>
        <taxon>Noctuidae</taxon>
        <taxon>Amphipyrinae</taxon>
        <taxon>Spodoptera</taxon>
    </lineage>
</organism>
<dbReference type="Pfam" id="PF12253">
    <property type="entry name" value="CAF1A_dimeriz"/>
    <property type="match status" value="1"/>
</dbReference>
<dbReference type="GO" id="GO:0033186">
    <property type="term" value="C:CAF-1 complex"/>
    <property type="evidence" value="ECO:0007669"/>
    <property type="project" value="TreeGrafter"/>
</dbReference>
<keyword evidence="10" id="KW-1185">Reference proteome</keyword>
<dbReference type="Pfam" id="PF11600">
    <property type="entry name" value="CAF1A_acidic"/>
    <property type="match status" value="1"/>
</dbReference>
<dbReference type="InterPro" id="IPR022043">
    <property type="entry name" value="CAF1A_DD"/>
</dbReference>
<evidence type="ECO:0000256" key="5">
    <source>
        <dbReference type="ARBA" id="ARBA00023204"/>
    </source>
</evidence>
<feature type="compositionally biased region" description="Acidic residues" evidence="7">
    <location>
        <begin position="695"/>
        <end position="711"/>
    </location>
</feature>
<evidence type="ECO:0000256" key="6">
    <source>
        <dbReference type="ARBA" id="ARBA00023242"/>
    </source>
</evidence>
<protein>
    <submittedName>
        <fullName evidence="11">Chromatin assembly factor 1 subunit A-like</fullName>
    </submittedName>
</protein>
<feature type="compositionally biased region" description="Basic and acidic residues" evidence="7">
    <location>
        <begin position="76"/>
        <end position="90"/>
    </location>
</feature>
<dbReference type="PANTHER" id="PTHR15272:SF0">
    <property type="entry name" value="CHROMATIN ASSEMBLY FACTOR 1 SUBUNIT A"/>
    <property type="match status" value="1"/>
</dbReference>
<evidence type="ECO:0000313" key="10">
    <source>
        <dbReference type="Proteomes" id="UP000301870"/>
    </source>
</evidence>
<evidence type="ECO:0000259" key="9">
    <source>
        <dbReference type="Pfam" id="PF12253"/>
    </source>
</evidence>
<feature type="compositionally biased region" description="Acidic residues" evidence="7">
    <location>
        <begin position="744"/>
        <end position="753"/>
    </location>
</feature>
<dbReference type="GO" id="GO:0006334">
    <property type="term" value="P:nucleosome assembly"/>
    <property type="evidence" value="ECO:0007669"/>
    <property type="project" value="TreeGrafter"/>
</dbReference>
<dbReference type="GeneID" id="111355097"/>
<feature type="compositionally biased region" description="Basic residues" evidence="7">
    <location>
        <begin position="103"/>
        <end position="119"/>
    </location>
</feature>
<name>A0A9J7E513_SPOLT</name>
<feature type="region of interest" description="Disordered" evidence="7">
    <location>
        <begin position="818"/>
        <end position="903"/>
    </location>
</feature>
<feature type="compositionally biased region" description="Basic and acidic residues" evidence="7">
    <location>
        <begin position="1"/>
        <end position="11"/>
    </location>
</feature>
<feature type="region of interest" description="Disordered" evidence="7">
    <location>
        <begin position="1"/>
        <end position="51"/>
    </location>
</feature>
<comment type="subcellular location">
    <subcellularLocation>
        <location evidence="1">Nucleus</location>
    </subcellularLocation>
</comment>
<feature type="compositionally biased region" description="Basic and acidic residues" evidence="7">
    <location>
        <begin position="867"/>
        <end position="888"/>
    </location>
</feature>
<evidence type="ECO:0000256" key="1">
    <source>
        <dbReference type="ARBA" id="ARBA00004123"/>
    </source>
</evidence>
<dbReference type="PANTHER" id="PTHR15272">
    <property type="entry name" value="CHROMATIN ASSEMBLY FACTOR 1 SUBUNIT A CAF-1 SUBUNIT A"/>
    <property type="match status" value="1"/>
</dbReference>
<evidence type="ECO:0000313" key="11">
    <source>
        <dbReference type="RefSeq" id="XP_022824590.1"/>
    </source>
</evidence>
<feature type="domain" description="Chromatin assembly factor 1 subunit A dimerization" evidence="9">
    <location>
        <begin position="657"/>
        <end position="727"/>
    </location>
</feature>
<evidence type="ECO:0000256" key="2">
    <source>
        <dbReference type="ARBA" id="ARBA00022705"/>
    </source>
</evidence>
<gene>
    <name evidence="11" type="primary">LOC111355097</name>
</gene>
<feature type="compositionally biased region" description="Acidic residues" evidence="7">
    <location>
        <begin position="719"/>
        <end position="730"/>
    </location>
</feature>
<keyword evidence="4" id="KW-0143">Chaperone</keyword>
<feature type="region of interest" description="Disordered" evidence="7">
    <location>
        <begin position="679"/>
        <end position="730"/>
    </location>
</feature>
<feature type="compositionally biased region" description="Low complexity" evidence="7">
    <location>
        <begin position="189"/>
        <end position="219"/>
    </location>
</feature>
<feature type="region of interest" description="Disordered" evidence="7">
    <location>
        <begin position="73"/>
        <end position="522"/>
    </location>
</feature>
<evidence type="ECO:0000256" key="3">
    <source>
        <dbReference type="ARBA" id="ARBA00022763"/>
    </source>
</evidence>
<evidence type="ECO:0000256" key="7">
    <source>
        <dbReference type="SAM" id="MobiDB-lite"/>
    </source>
</evidence>
<feature type="compositionally biased region" description="Polar residues" evidence="7">
    <location>
        <begin position="337"/>
        <end position="360"/>
    </location>
</feature>
<dbReference type="GO" id="GO:0006281">
    <property type="term" value="P:DNA repair"/>
    <property type="evidence" value="ECO:0007669"/>
    <property type="project" value="UniProtKB-KW"/>
</dbReference>
<proteinExistence type="predicted"/>
<reference evidence="11" key="1">
    <citation type="submission" date="2025-08" db="UniProtKB">
        <authorList>
            <consortium name="RefSeq"/>
        </authorList>
    </citation>
    <scope>IDENTIFICATION</scope>
    <source>
        <strain evidence="11">Ishihara</strain>
        <tissue evidence="11">Whole body</tissue>
    </source>
</reference>
<feature type="compositionally biased region" description="Basic and acidic residues" evidence="7">
    <location>
        <begin position="766"/>
        <end position="780"/>
    </location>
</feature>
<feature type="compositionally biased region" description="Polar residues" evidence="7">
    <location>
        <begin position="223"/>
        <end position="237"/>
    </location>
</feature>
<feature type="compositionally biased region" description="Polar residues" evidence="7">
    <location>
        <begin position="378"/>
        <end position="394"/>
    </location>
</feature>
<feature type="compositionally biased region" description="Basic and acidic residues" evidence="7">
    <location>
        <begin position="845"/>
        <end position="860"/>
    </location>
</feature>
<feature type="compositionally biased region" description="Polar residues" evidence="7">
    <location>
        <begin position="164"/>
        <end position="188"/>
    </location>
</feature>
<dbReference type="GO" id="GO:0005634">
    <property type="term" value="C:nucleus"/>
    <property type="evidence" value="ECO:0007669"/>
    <property type="project" value="UniProtKB-SubCell"/>
</dbReference>
<sequence length="903" mass="102756">MKTSKSPEKTEITPSKKKLKQARLPFKLISDVSPKPAAPQTRKRKLSASDMETVTKIGKISKENDLVEEAVIISDDDSRNGDNPPKEDKSMNPFVKLVDTAWKKKLQKSKKKKGGKKLSKTVSNASVEVEDGTDSADNKEADSEIMDVDETPTELNEQTDLEETASNKVMTTSSPKQQTATKSSPKGQSTSKSPNSSPSGKATLKSSPKSQRSSKSPAKGQARSKSSPKNETTTQSSPKKELKSKPNEVIILEDSTNPDDTKTSESETAEEKENNTTINNEGHDNDLSQNSEVDDTSTIEQVSEDSEKTNKKSPSKKVPAINQITPKRSARNIAKAEQNNNSKGSPSKLNESMTSDGSTPKQGSKTSRSSSVTNSQGDVSLNESATSTNLTPKQLQKRLESAKKKEEREKEKQEREKKRQQEKEERAKLKQEKEDQKKKEREEKEEAKRKEKEEKEEQRRKEKEEKEKQKELEKKIREEKEEMKRKEKEEKEEQRKKEKEAREEERRKKQEALELEKQEQELKKKKAAEAFVNFFVPKQKTDKEQTTDSCISKTSMLSNFMIKNDMRLAPLVRVDMSQDRKEELVKLIEKQTVSEKGLYLNCLKDGTNKPLSSGKTWPLSDKDDDDVMIVEDELPMPDDAGEILTCEPAQREKLRPKLLSFHENRRPPYWGTWRKTSTCVKPRRPFGQDEKQLDYEVDSDEEWEEEQEGESIDGSAAGSDDEQDADEYEVDNVVFVPHGYLSDEEATMDEDDMLSLSPETQKQRLKHLEDEFESEMKKPTEKLKPRMYGLLWETADGGKPEKCVDALWNYFGKLSMIMNDPTPLLQPASEPEETEKKKVKKKKVPKEPTEGEPKPKSPKNEKKRKSKADEKEKTPKSETKKNVPEAKKNQPGINMFLKKLKSS</sequence>
<feature type="compositionally biased region" description="Low complexity" evidence="7">
    <location>
        <begin position="361"/>
        <end position="377"/>
    </location>
</feature>
<feature type="compositionally biased region" description="Basic and acidic residues" evidence="7">
    <location>
        <begin position="397"/>
        <end position="522"/>
    </location>
</feature>
<keyword evidence="2" id="KW-0235">DNA replication</keyword>
<keyword evidence="3" id="KW-0227">DNA damage</keyword>
<evidence type="ECO:0000259" key="8">
    <source>
        <dbReference type="Pfam" id="PF11600"/>
    </source>
</evidence>
<feature type="region of interest" description="Disordered" evidence="7">
    <location>
        <begin position="744"/>
        <end position="780"/>
    </location>
</feature>
<dbReference type="InterPro" id="IPR021644">
    <property type="entry name" value="CAF-1_p150_acidic"/>
</dbReference>